<protein>
    <recommendedName>
        <fullName evidence="3">Outer membrane beta-barrel protein</fullName>
    </recommendedName>
</protein>
<dbReference type="AlphaFoldDB" id="A0A5D0ML64"/>
<dbReference type="EMBL" id="VSIX01000042">
    <property type="protein sequence ID" value="TYB31289.1"/>
    <property type="molecule type" value="Genomic_DNA"/>
</dbReference>
<proteinExistence type="predicted"/>
<comment type="caution">
    <text evidence="1">The sequence shown here is derived from an EMBL/GenBank/DDBJ whole genome shotgun (WGS) entry which is preliminary data.</text>
</comment>
<keyword evidence="2" id="KW-1185">Reference proteome</keyword>
<name>A0A5D0ML64_9BACT</name>
<dbReference type="Proteomes" id="UP000324143">
    <property type="component" value="Unassembled WGS sequence"/>
</dbReference>
<gene>
    <name evidence="1" type="ORF">FXF47_04980</name>
</gene>
<evidence type="ECO:0008006" key="3">
    <source>
        <dbReference type="Google" id="ProtNLM"/>
    </source>
</evidence>
<accession>A0A5D0ML64</accession>
<reference evidence="1" key="1">
    <citation type="submission" date="2019-08" db="EMBL/GenBank/DDBJ databases">
        <title>Genomic characterization of a novel candidate phylum (ARYD3) from a high temperature, high salinity tertiary oil reservoir in north central Oklahoma, USA.</title>
        <authorList>
            <person name="Youssef N.H."/>
            <person name="Yadav A."/>
            <person name="Elshahed M.S."/>
        </authorList>
    </citation>
    <scope>NUCLEOTIDE SEQUENCE [LARGE SCALE GENOMIC DNA]</scope>
    <source>
        <strain evidence="1">ARYD3</strain>
    </source>
</reference>
<sequence length="192" mass="21453">MLKKSLILFLIVLIFISLVFSRKKNNKSNFGLGFAISPTVPLYKLSLYGISKGGMGFELAAVTNSKWKDKEDNYYDSIDNVTAEETFGDEQLSTATGKTLIFGNIIFRISSKLFVYAGPGYGTSQKFNEYDDPTHILGEHGKYWVEADEKSESWLTIDTGLKFIAVENFGFELGYIAKPSAVMFGANINLQY</sequence>
<organism evidence="1 2">
    <name type="scientific">Candidatus Mcinerneyibacterium aminivorans</name>
    <dbReference type="NCBI Taxonomy" id="2703815"/>
    <lineage>
        <taxon>Bacteria</taxon>
        <taxon>Candidatus Macinerneyibacteriota</taxon>
        <taxon>Candidatus Mcinerneyibacteria</taxon>
        <taxon>Candidatus Mcinerneyibacteriales</taxon>
        <taxon>Candidatus Mcinerneyibacteriaceae</taxon>
        <taxon>Candidatus Mcinerneyibacterium</taxon>
    </lineage>
</organism>
<evidence type="ECO:0000313" key="1">
    <source>
        <dbReference type="EMBL" id="TYB31289.1"/>
    </source>
</evidence>
<evidence type="ECO:0000313" key="2">
    <source>
        <dbReference type="Proteomes" id="UP000324143"/>
    </source>
</evidence>